<proteinExistence type="predicted"/>
<dbReference type="EMBL" id="GBRH01217504">
    <property type="protein sequence ID" value="JAD80391.1"/>
    <property type="molecule type" value="Transcribed_RNA"/>
</dbReference>
<reference evidence="2" key="2">
    <citation type="journal article" date="2015" name="Data Brief">
        <title>Shoot transcriptome of the giant reed, Arundo donax.</title>
        <authorList>
            <person name="Barrero R.A."/>
            <person name="Guerrero F.D."/>
            <person name="Moolhuijzen P."/>
            <person name="Goolsby J.A."/>
            <person name="Tidwell J."/>
            <person name="Bellgard S.E."/>
            <person name="Bellgard M.I."/>
        </authorList>
    </citation>
    <scope>NUCLEOTIDE SEQUENCE</scope>
    <source>
        <tissue evidence="2">Shoot tissue taken approximately 20 cm above the soil surface</tissue>
    </source>
</reference>
<dbReference type="AlphaFoldDB" id="A0A0A9CXP1"/>
<reference evidence="2" key="1">
    <citation type="submission" date="2014-09" db="EMBL/GenBank/DDBJ databases">
        <authorList>
            <person name="Magalhaes I.L.F."/>
            <person name="Oliveira U."/>
            <person name="Santos F.R."/>
            <person name="Vidigal T.H.D.A."/>
            <person name="Brescovit A.D."/>
            <person name="Santos A.J."/>
        </authorList>
    </citation>
    <scope>NUCLEOTIDE SEQUENCE</scope>
    <source>
        <tissue evidence="2">Shoot tissue taken approximately 20 cm above the soil surface</tissue>
    </source>
</reference>
<name>A0A0A9CXP1_ARUDO</name>
<feature type="region of interest" description="Disordered" evidence="1">
    <location>
        <begin position="24"/>
        <end position="71"/>
    </location>
</feature>
<accession>A0A0A9CXP1</accession>
<organism evidence="2">
    <name type="scientific">Arundo donax</name>
    <name type="common">Giant reed</name>
    <name type="synonym">Donax arundinaceus</name>
    <dbReference type="NCBI Taxonomy" id="35708"/>
    <lineage>
        <taxon>Eukaryota</taxon>
        <taxon>Viridiplantae</taxon>
        <taxon>Streptophyta</taxon>
        <taxon>Embryophyta</taxon>
        <taxon>Tracheophyta</taxon>
        <taxon>Spermatophyta</taxon>
        <taxon>Magnoliopsida</taxon>
        <taxon>Liliopsida</taxon>
        <taxon>Poales</taxon>
        <taxon>Poaceae</taxon>
        <taxon>PACMAD clade</taxon>
        <taxon>Arundinoideae</taxon>
        <taxon>Arundineae</taxon>
        <taxon>Arundo</taxon>
    </lineage>
</organism>
<sequence length="71" mass="7942">MVVAVAPSQSLTLADRWARVSLTSDDHPERLGQPYPQHQSKKINKKKMPDLNLLRTRRPGSTPALGTARRP</sequence>
<evidence type="ECO:0000256" key="1">
    <source>
        <dbReference type="SAM" id="MobiDB-lite"/>
    </source>
</evidence>
<evidence type="ECO:0000313" key="2">
    <source>
        <dbReference type="EMBL" id="JAD80391.1"/>
    </source>
</evidence>
<protein>
    <submittedName>
        <fullName evidence="2">Uncharacterized protein</fullName>
    </submittedName>
</protein>